<keyword evidence="4" id="KW-1185">Reference proteome</keyword>
<dbReference type="RefSeq" id="WP_386801363.1">
    <property type="nucleotide sequence ID" value="NZ_JBHTMU010000003.1"/>
</dbReference>
<dbReference type="InterPro" id="IPR036291">
    <property type="entry name" value="NAD(P)-bd_dom_sf"/>
</dbReference>
<proteinExistence type="inferred from homology"/>
<sequence>MSNRRMIIVVGASSGIAEACLRAWADEGGADFHLLGRDEEVLDAIADDLGVRDPETRVGRSVLDFQEPEAIRTFSGLTETQHVDTVLIAHGALPVQSEMQDDLQALSDSLMLNAISPALFAEAFAARLEHQGYGTLAVIGSVAGDRGRKSNYAYGAAKGLLERYVEGLQHRFGSDGPRAILIKPGPTRTRMTAQMDQSGMADPDAVASDILRGIKAGKPVIYTPGKWRVIMAVIRLLPRAIFNRLDI</sequence>
<dbReference type="Proteomes" id="UP001597135">
    <property type="component" value="Unassembled WGS sequence"/>
</dbReference>
<dbReference type="PANTHER" id="PTHR44196:SF1">
    <property type="entry name" value="DEHYDROGENASE_REDUCTASE SDR FAMILY MEMBER 7B"/>
    <property type="match status" value="1"/>
</dbReference>
<dbReference type="Pfam" id="PF00106">
    <property type="entry name" value="adh_short"/>
    <property type="match status" value="1"/>
</dbReference>
<reference evidence="4" key="1">
    <citation type="journal article" date="2019" name="Int. J. Syst. Evol. Microbiol.">
        <title>The Global Catalogue of Microorganisms (GCM) 10K type strain sequencing project: providing services to taxonomists for standard genome sequencing and annotation.</title>
        <authorList>
            <consortium name="The Broad Institute Genomics Platform"/>
            <consortium name="The Broad Institute Genome Sequencing Center for Infectious Disease"/>
            <person name="Wu L."/>
            <person name="Ma J."/>
        </authorList>
    </citation>
    <scope>NUCLEOTIDE SEQUENCE [LARGE SCALE GENOMIC DNA]</scope>
    <source>
        <strain evidence="4">CCUG 62953</strain>
    </source>
</reference>
<dbReference type="SUPFAM" id="SSF51735">
    <property type="entry name" value="NAD(P)-binding Rossmann-fold domains"/>
    <property type="match status" value="1"/>
</dbReference>
<accession>A0ABW3ZED5</accession>
<dbReference type="InterPro" id="IPR002347">
    <property type="entry name" value="SDR_fam"/>
</dbReference>
<evidence type="ECO:0000313" key="4">
    <source>
        <dbReference type="Proteomes" id="UP001597135"/>
    </source>
</evidence>
<protein>
    <submittedName>
        <fullName evidence="3">SDR family NAD(P)-dependent oxidoreductase</fullName>
    </submittedName>
</protein>
<evidence type="ECO:0000256" key="1">
    <source>
        <dbReference type="ARBA" id="ARBA00006484"/>
    </source>
</evidence>
<dbReference type="PRINTS" id="PR00081">
    <property type="entry name" value="GDHRDH"/>
</dbReference>
<keyword evidence="2" id="KW-0560">Oxidoreductase</keyword>
<comment type="caution">
    <text evidence="3">The sequence shown here is derived from an EMBL/GenBank/DDBJ whole genome shotgun (WGS) entry which is preliminary data.</text>
</comment>
<name>A0ABW3ZED5_9RHOB</name>
<evidence type="ECO:0000256" key="2">
    <source>
        <dbReference type="ARBA" id="ARBA00023002"/>
    </source>
</evidence>
<dbReference type="EMBL" id="JBHTMU010000003">
    <property type="protein sequence ID" value="MFD1341304.1"/>
    <property type="molecule type" value="Genomic_DNA"/>
</dbReference>
<evidence type="ECO:0000313" key="3">
    <source>
        <dbReference type="EMBL" id="MFD1341304.1"/>
    </source>
</evidence>
<dbReference type="Gene3D" id="3.40.50.720">
    <property type="entry name" value="NAD(P)-binding Rossmann-like Domain"/>
    <property type="match status" value="1"/>
</dbReference>
<organism evidence="3 4">
    <name type="scientific">Litorisediminicola beolgyonensis</name>
    <dbReference type="NCBI Taxonomy" id="1173614"/>
    <lineage>
        <taxon>Bacteria</taxon>
        <taxon>Pseudomonadati</taxon>
        <taxon>Pseudomonadota</taxon>
        <taxon>Alphaproteobacteria</taxon>
        <taxon>Rhodobacterales</taxon>
        <taxon>Paracoccaceae</taxon>
        <taxon>Litorisediminicola</taxon>
    </lineage>
</organism>
<comment type="similarity">
    <text evidence="1">Belongs to the short-chain dehydrogenases/reductases (SDR) family.</text>
</comment>
<dbReference type="PANTHER" id="PTHR44196">
    <property type="entry name" value="DEHYDROGENASE/REDUCTASE SDR FAMILY MEMBER 7B"/>
    <property type="match status" value="1"/>
</dbReference>
<gene>
    <name evidence="3" type="ORF">ACFQ4E_02620</name>
</gene>